<accession>A0A9X1FU60</accession>
<comment type="caution">
    <text evidence="2">The sequence shown here is derived from an EMBL/GenBank/DDBJ whole genome shotgun (WGS) entry which is preliminary data.</text>
</comment>
<keyword evidence="3" id="KW-1185">Reference proteome</keyword>
<evidence type="ECO:0000313" key="3">
    <source>
        <dbReference type="Proteomes" id="UP001138661"/>
    </source>
</evidence>
<evidence type="ECO:0000313" key="2">
    <source>
        <dbReference type="EMBL" id="MBW4707479.1"/>
    </source>
</evidence>
<dbReference type="EMBL" id="JAHXDN010000002">
    <property type="protein sequence ID" value="MBW4707479.1"/>
    <property type="molecule type" value="Genomic_DNA"/>
</dbReference>
<dbReference type="RefSeq" id="WP_219500371.1">
    <property type="nucleotide sequence ID" value="NZ_JAHXDN010000002.1"/>
</dbReference>
<gene>
    <name evidence="2" type="ORF">KX928_06740</name>
</gene>
<reference evidence="2" key="1">
    <citation type="submission" date="2021-07" db="EMBL/GenBank/DDBJ databases">
        <title>Roseobacter insulae sp. nov., isolated from a tidal flat.</title>
        <authorList>
            <person name="Park S."/>
            <person name="Yoon J.-H."/>
        </authorList>
    </citation>
    <scope>NUCLEOTIDE SEQUENCE</scope>
    <source>
        <strain evidence="2">YSTF-M11</strain>
    </source>
</reference>
<dbReference type="Proteomes" id="UP001138661">
    <property type="component" value="Unassembled WGS sequence"/>
</dbReference>
<sequence length="105" mass="11603">MIGLFDSQIEKCDIAGVPVPIVIHINDDLSEIGNFVPTAHKCQFINCTFFNVILVDQPFRQQSHATHLFASITRLETNRSEGEQADLTGSESSVGQEQGQKKDAE</sequence>
<proteinExistence type="predicted"/>
<evidence type="ECO:0000256" key="1">
    <source>
        <dbReference type="SAM" id="MobiDB-lite"/>
    </source>
</evidence>
<feature type="region of interest" description="Disordered" evidence="1">
    <location>
        <begin position="80"/>
        <end position="105"/>
    </location>
</feature>
<protein>
    <submittedName>
        <fullName evidence="2">Uncharacterized protein</fullName>
    </submittedName>
</protein>
<name>A0A9X1FU60_9RHOB</name>
<dbReference type="AlphaFoldDB" id="A0A9X1FU60"/>
<organism evidence="2 3">
    <name type="scientific">Roseobacter insulae</name>
    <dbReference type="NCBI Taxonomy" id="2859783"/>
    <lineage>
        <taxon>Bacteria</taxon>
        <taxon>Pseudomonadati</taxon>
        <taxon>Pseudomonadota</taxon>
        <taxon>Alphaproteobacteria</taxon>
        <taxon>Rhodobacterales</taxon>
        <taxon>Roseobacteraceae</taxon>
        <taxon>Roseobacter</taxon>
    </lineage>
</organism>
<feature type="compositionally biased region" description="Polar residues" evidence="1">
    <location>
        <begin position="87"/>
        <end position="98"/>
    </location>
</feature>